<evidence type="ECO:0000259" key="5">
    <source>
        <dbReference type="PROSITE" id="PS51635"/>
    </source>
</evidence>
<organism evidence="6 7">
    <name type="scientific">Paracholeplasma vituli</name>
    <dbReference type="NCBI Taxonomy" id="69473"/>
    <lineage>
        <taxon>Bacteria</taxon>
        <taxon>Bacillati</taxon>
        <taxon>Mycoplasmatota</taxon>
        <taxon>Mollicutes</taxon>
        <taxon>Acholeplasmatales</taxon>
        <taxon>Acholeplasmataceae</taxon>
        <taxon>Paracholeplasma</taxon>
    </lineage>
</organism>
<accession>A0ABT2PY25</accession>
<evidence type="ECO:0000313" key="6">
    <source>
        <dbReference type="EMBL" id="MCU0105376.1"/>
    </source>
</evidence>
<keyword evidence="1 4" id="KW-0378">Hydrolase</keyword>
<protein>
    <submittedName>
        <fullName evidence="6">Patatin-like phospholipase family protein</fullName>
    </submittedName>
</protein>
<evidence type="ECO:0000256" key="1">
    <source>
        <dbReference type="ARBA" id="ARBA00022801"/>
    </source>
</evidence>
<dbReference type="PANTHER" id="PTHR14226">
    <property type="entry name" value="NEUROPATHY TARGET ESTERASE/SWISS CHEESE D.MELANOGASTER"/>
    <property type="match status" value="1"/>
</dbReference>
<keyword evidence="3 4" id="KW-0443">Lipid metabolism</keyword>
<feature type="short sequence motif" description="DGA/G" evidence="4">
    <location>
        <begin position="174"/>
        <end position="176"/>
    </location>
</feature>
<reference evidence="7" key="1">
    <citation type="submission" date="2023-07" db="EMBL/GenBank/DDBJ databases">
        <title>Novel Mycoplasma species identified in domestic and wild animals.</title>
        <authorList>
            <person name="Volokhov D.V."/>
            <person name="Furtak V.A."/>
            <person name="Zagorodnyaya T.A."/>
        </authorList>
    </citation>
    <scope>NUCLEOTIDE SEQUENCE [LARGE SCALE GENOMIC DNA]</scope>
    <source>
        <strain evidence="7">92-19</strain>
    </source>
</reference>
<evidence type="ECO:0000313" key="7">
    <source>
        <dbReference type="Proteomes" id="UP001209076"/>
    </source>
</evidence>
<evidence type="ECO:0000256" key="3">
    <source>
        <dbReference type="ARBA" id="ARBA00023098"/>
    </source>
</evidence>
<proteinExistence type="predicted"/>
<keyword evidence="7" id="KW-1185">Reference proteome</keyword>
<dbReference type="Pfam" id="PF01734">
    <property type="entry name" value="Patatin"/>
    <property type="match status" value="1"/>
</dbReference>
<dbReference type="PROSITE" id="PS51635">
    <property type="entry name" value="PNPLA"/>
    <property type="match status" value="1"/>
</dbReference>
<feature type="domain" description="PNPLA" evidence="5">
    <location>
        <begin position="7"/>
        <end position="187"/>
    </location>
</feature>
<dbReference type="RefSeq" id="WP_262096681.1">
    <property type="nucleotide sequence ID" value="NZ_JAOEGN010000013.1"/>
</dbReference>
<feature type="short sequence motif" description="GXGXXG" evidence="4">
    <location>
        <begin position="11"/>
        <end position="16"/>
    </location>
</feature>
<dbReference type="InterPro" id="IPR050301">
    <property type="entry name" value="NTE"/>
</dbReference>
<dbReference type="Proteomes" id="UP001209076">
    <property type="component" value="Unassembled WGS sequence"/>
</dbReference>
<evidence type="ECO:0000256" key="4">
    <source>
        <dbReference type="PROSITE-ProRule" id="PRU01161"/>
    </source>
</evidence>
<feature type="active site" description="Proton acceptor" evidence="4">
    <location>
        <position position="174"/>
    </location>
</feature>
<keyword evidence="2 4" id="KW-0442">Lipid degradation</keyword>
<feature type="short sequence motif" description="GXSXG" evidence="4">
    <location>
        <begin position="40"/>
        <end position="44"/>
    </location>
</feature>
<dbReference type="SUPFAM" id="SSF52151">
    <property type="entry name" value="FabD/lysophospholipase-like"/>
    <property type="match status" value="1"/>
</dbReference>
<evidence type="ECO:0000256" key="2">
    <source>
        <dbReference type="ARBA" id="ARBA00022963"/>
    </source>
</evidence>
<dbReference type="EMBL" id="JAOEGN010000013">
    <property type="protein sequence ID" value="MCU0105376.1"/>
    <property type="molecule type" value="Genomic_DNA"/>
</dbReference>
<dbReference type="Gene3D" id="3.40.1090.10">
    <property type="entry name" value="Cytosolic phospholipase A2 catalytic domain"/>
    <property type="match status" value="2"/>
</dbReference>
<dbReference type="InterPro" id="IPR002641">
    <property type="entry name" value="PNPLA_dom"/>
</dbReference>
<feature type="active site" description="Nucleophile" evidence="4">
    <location>
        <position position="42"/>
    </location>
</feature>
<name>A0ABT2PY25_9MOLU</name>
<comment type="caution">
    <text evidence="6">The sequence shown here is derived from an EMBL/GenBank/DDBJ whole genome shotgun (WGS) entry which is preliminary data.</text>
</comment>
<sequence length="329" mass="37313">MKVKVGLMLGGGGAKGGYQLGVIRALQEANLIDKIDCIAGTSIGAINGFLLMTLNDANKMSEVWHLAQAKNPIKQKAFRINQDREGLYSLEILREVFEHYIDDKKVKNAKADTYAVAAKIIDTKKVASQIRTGNHEKTVFHLNSNPNAFDAVIASASIPLFFGATYIDGEAYVDGGLIDNNPIDILLEQGCNVILSVPLDQGFNYKQFANNKVLFINFTDFNVFSSLPLFDAYDIIRFTEESIEERNNYGYLVATDIIEKLRAQNILKRSLFGMNEQFVKVDKFTYFEAPEETYQKIKQLKKERRITRKEYRKRKSIQEKIIKKVTRGE</sequence>
<gene>
    <name evidence="6" type="ORF">N7603_06875</name>
</gene>
<dbReference type="InterPro" id="IPR016035">
    <property type="entry name" value="Acyl_Trfase/lysoPLipase"/>
</dbReference>
<dbReference type="PANTHER" id="PTHR14226:SF57">
    <property type="entry name" value="BLR7027 PROTEIN"/>
    <property type="match status" value="1"/>
</dbReference>